<keyword evidence="3" id="KW-1185">Reference proteome</keyword>
<evidence type="ECO:0000313" key="2">
    <source>
        <dbReference type="EMBL" id="MFC4588113.1"/>
    </source>
</evidence>
<feature type="region of interest" description="Disordered" evidence="1">
    <location>
        <begin position="262"/>
        <end position="290"/>
    </location>
</feature>
<feature type="compositionally biased region" description="Pro residues" evidence="1">
    <location>
        <begin position="267"/>
        <end position="276"/>
    </location>
</feature>
<reference evidence="3" key="1">
    <citation type="journal article" date="2019" name="Int. J. Syst. Evol. Microbiol.">
        <title>The Global Catalogue of Microorganisms (GCM) 10K type strain sequencing project: providing services to taxonomists for standard genome sequencing and annotation.</title>
        <authorList>
            <consortium name="The Broad Institute Genomics Platform"/>
            <consortium name="The Broad Institute Genome Sequencing Center for Infectious Disease"/>
            <person name="Wu L."/>
            <person name="Ma J."/>
        </authorList>
    </citation>
    <scope>NUCLEOTIDE SEQUENCE [LARGE SCALE GENOMIC DNA]</scope>
    <source>
        <strain evidence="3">CCUG 49560</strain>
    </source>
</reference>
<sequence length="290" mass="30968">MSWLSNRLLLGHLRTGPTVLAPAKTSPAALLEILSLADPGARADGEDVVLAGIRVKGGLELAEAELRKLMVPDEDRLWAHRVVAEGPLPMKGFDKGTSEGVAYRLGGWAMTRGEMRDPADDDHAGPIAYLGDLPPHEEMIALLREHLRPAESMPDVWQKAGSAELLDGIIHLEEEEFRMYGGADILVSAAYTTDIPPAVRAVMGYATRVVKVDVRPFEDADGTVTLTGDQALLDTGTAALAVADAFHGLVTDLWGFQISAPADLVPPDRPTPPSPAPEAIDEDPEPDTPA</sequence>
<dbReference type="Proteomes" id="UP001595891">
    <property type="component" value="Unassembled WGS sequence"/>
</dbReference>
<protein>
    <submittedName>
        <fullName evidence="2">Uncharacterized protein</fullName>
    </submittedName>
</protein>
<dbReference type="RefSeq" id="WP_262840875.1">
    <property type="nucleotide sequence ID" value="NZ_JANZYP010000002.1"/>
</dbReference>
<accession>A0ABV9EG53</accession>
<gene>
    <name evidence="2" type="ORF">ACFO8L_18635</name>
</gene>
<proteinExistence type="predicted"/>
<feature type="compositionally biased region" description="Acidic residues" evidence="1">
    <location>
        <begin position="279"/>
        <end position="290"/>
    </location>
</feature>
<dbReference type="EMBL" id="JBHSFN010000010">
    <property type="protein sequence ID" value="MFC4588113.1"/>
    <property type="molecule type" value="Genomic_DNA"/>
</dbReference>
<name>A0ABV9EG53_9ACTN</name>
<comment type="caution">
    <text evidence="2">The sequence shown here is derived from an EMBL/GenBank/DDBJ whole genome shotgun (WGS) entry which is preliminary data.</text>
</comment>
<organism evidence="2 3">
    <name type="scientific">Sphaerisporangium corydalis</name>
    <dbReference type="NCBI Taxonomy" id="1441875"/>
    <lineage>
        <taxon>Bacteria</taxon>
        <taxon>Bacillati</taxon>
        <taxon>Actinomycetota</taxon>
        <taxon>Actinomycetes</taxon>
        <taxon>Streptosporangiales</taxon>
        <taxon>Streptosporangiaceae</taxon>
        <taxon>Sphaerisporangium</taxon>
    </lineage>
</organism>
<evidence type="ECO:0000256" key="1">
    <source>
        <dbReference type="SAM" id="MobiDB-lite"/>
    </source>
</evidence>
<evidence type="ECO:0000313" key="3">
    <source>
        <dbReference type="Proteomes" id="UP001595891"/>
    </source>
</evidence>